<feature type="coiled-coil region" evidence="1">
    <location>
        <begin position="26"/>
        <end position="75"/>
    </location>
</feature>
<protein>
    <submittedName>
        <fullName evidence="2">Uncharacterized protein</fullName>
    </submittedName>
</protein>
<dbReference type="OrthoDB" id="254153at2"/>
<keyword evidence="3" id="KW-1185">Reference proteome</keyword>
<evidence type="ECO:0000313" key="2">
    <source>
        <dbReference type="EMBL" id="APZ93465.1"/>
    </source>
</evidence>
<dbReference type="RefSeq" id="WP_077024924.1">
    <property type="nucleotide sequence ID" value="NZ_CP017641.1"/>
</dbReference>
<evidence type="ECO:0000256" key="1">
    <source>
        <dbReference type="SAM" id="Coils"/>
    </source>
</evidence>
<dbReference type="EMBL" id="CP017641">
    <property type="protein sequence ID" value="APZ93465.1"/>
    <property type="molecule type" value="Genomic_DNA"/>
</dbReference>
<sequence>MKMKRRITFQLTPLLDLLLIVIFAQYMEVQQTAESAEDDLAKQKTELVEQFEARKSELEQKFAAANSDVTATRERYSEHYQSILQQHQQAGSALAEALNLPGTMLEQILRIRTDGNAADTENVQAAVQRMKQLLQTRGAEMLQFILKYDEMQKHVSVWELYLQDNGQAAFSDGEHQQVVSFATQKEFVSRAFEASKAFTEPRPLVIILLSYGDTQAGQLRRATDGMPELVQQLRQDSGNTRWFDFSLMGFRPTGPLFDDDAAVNQR</sequence>
<organism evidence="2 3">
    <name type="scientific">Fuerstiella marisgermanici</name>
    <dbReference type="NCBI Taxonomy" id="1891926"/>
    <lineage>
        <taxon>Bacteria</taxon>
        <taxon>Pseudomonadati</taxon>
        <taxon>Planctomycetota</taxon>
        <taxon>Planctomycetia</taxon>
        <taxon>Planctomycetales</taxon>
        <taxon>Planctomycetaceae</taxon>
        <taxon>Fuerstiella</taxon>
    </lineage>
</organism>
<dbReference type="KEGG" id="fmr:Fuma_03083"/>
<dbReference type="Proteomes" id="UP000187735">
    <property type="component" value="Chromosome"/>
</dbReference>
<keyword evidence="1" id="KW-0175">Coiled coil</keyword>
<gene>
    <name evidence="2" type="ORF">Fuma_03083</name>
</gene>
<accession>A0A1P8WHD3</accession>
<name>A0A1P8WHD3_9PLAN</name>
<dbReference type="STRING" id="1891926.Fuma_03083"/>
<evidence type="ECO:0000313" key="3">
    <source>
        <dbReference type="Proteomes" id="UP000187735"/>
    </source>
</evidence>
<reference evidence="2 3" key="1">
    <citation type="journal article" date="2016" name="Front. Microbiol.">
        <title>Fuerstia marisgermanicae gen. nov., sp. nov., an Unusual Member of the Phylum Planctomycetes from the German Wadden Sea.</title>
        <authorList>
            <person name="Kohn T."/>
            <person name="Heuer A."/>
            <person name="Jogler M."/>
            <person name="Vollmers J."/>
            <person name="Boedeker C."/>
            <person name="Bunk B."/>
            <person name="Rast P."/>
            <person name="Borchert D."/>
            <person name="Glockner I."/>
            <person name="Freese H.M."/>
            <person name="Klenk H.P."/>
            <person name="Overmann J."/>
            <person name="Kaster A.K."/>
            <person name="Rohde M."/>
            <person name="Wiegand S."/>
            <person name="Jogler C."/>
        </authorList>
    </citation>
    <scope>NUCLEOTIDE SEQUENCE [LARGE SCALE GENOMIC DNA]</scope>
    <source>
        <strain evidence="2 3">NH11</strain>
    </source>
</reference>
<proteinExistence type="predicted"/>
<dbReference type="AlphaFoldDB" id="A0A1P8WHD3"/>